<evidence type="ECO:0000313" key="1">
    <source>
        <dbReference type="EMBL" id="BAP62929.1"/>
    </source>
</evidence>
<dbReference type="KEGG" id="mmao:MMOS7_08430"/>
<dbReference type="Proteomes" id="UP000263689">
    <property type="component" value="Chromosome"/>
</dbReference>
<organism evidence="1 2">
    <name type="scientific">Methanococcus maripaludis OS7</name>
    <dbReference type="NCBI Taxonomy" id="637915"/>
    <lineage>
        <taxon>Archaea</taxon>
        <taxon>Methanobacteriati</taxon>
        <taxon>Methanobacteriota</taxon>
        <taxon>Methanomada group</taxon>
        <taxon>Methanococci</taxon>
        <taxon>Methanococcales</taxon>
        <taxon>Methanococcaceae</taxon>
        <taxon>Methanococcus</taxon>
    </lineage>
</organism>
<sequence length="98" mass="11801">MVFLRYVLKSAIKCKRTVTFQYEGLPRVVEPHMIAITDTGKWILKAFQTWTFDSRNRPDWKFFSIPNIKDIIVMNKSFESKRDFEKSQFYIDKIIMQV</sequence>
<evidence type="ECO:0008006" key="3">
    <source>
        <dbReference type="Google" id="ProtNLM"/>
    </source>
</evidence>
<dbReference type="PROSITE" id="PS52050">
    <property type="entry name" value="WYL"/>
    <property type="match status" value="1"/>
</dbReference>
<dbReference type="EMBL" id="AP011528">
    <property type="protein sequence ID" value="BAP62929.1"/>
    <property type="molecule type" value="Genomic_DNA"/>
</dbReference>
<reference evidence="1 2" key="1">
    <citation type="submission" date="2009-06" db="EMBL/GenBank/DDBJ databases">
        <title>Molecular Evidence for Microbiologically Influenced Corrosion from genome of Methanogen.</title>
        <authorList>
            <person name="Ito N."/>
            <person name="Tsurumaru H."/>
            <person name="Shimizu A."/>
            <person name="Harada T."/>
            <person name="Hosoyama A."/>
            <person name="Horikawa H."/>
            <person name="Wakai S."/>
            <person name="Sasaki K."/>
            <person name="Nishijima K."/>
            <person name="Ataku H."/>
            <person name="Yamazaki J."/>
            <person name="Mise M."/>
            <person name="Yamazaki S."/>
            <person name="Tanikawa S."/>
            <person name="Harayama S."/>
            <person name="Fujita N."/>
        </authorList>
    </citation>
    <scope>NUCLEOTIDE SEQUENCE [LARGE SCALE GENOMIC DNA]</scope>
    <source>
        <strain evidence="2">OS7 ( NBRC 103642)</strain>
    </source>
</reference>
<evidence type="ECO:0000313" key="2">
    <source>
        <dbReference type="Proteomes" id="UP000263689"/>
    </source>
</evidence>
<proteinExistence type="predicted"/>
<gene>
    <name evidence="1" type="ORF">MMOS7_08430</name>
</gene>
<name>A0A2Z5PG65_METMI</name>
<protein>
    <recommendedName>
        <fullName evidence="3">WYL domain-containing protein</fullName>
    </recommendedName>
</protein>
<accession>A0A2Z5PG65</accession>
<dbReference type="AlphaFoldDB" id="A0A2Z5PG65"/>